<dbReference type="InterPro" id="IPR038883">
    <property type="entry name" value="AN11006-like"/>
</dbReference>
<dbReference type="OrthoDB" id="62952at2759"/>
<name>A0A3E2HLA6_SCYLI</name>
<feature type="non-terminal residue" evidence="1">
    <location>
        <position position="292"/>
    </location>
</feature>
<dbReference type="OMA" id="ESENNDC"/>
<gene>
    <name evidence="1" type="ORF">B7463_g2384</name>
</gene>
<comment type="caution">
    <text evidence="1">The sequence shown here is derived from an EMBL/GenBank/DDBJ whole genome shotgun (WGS) entry which is preliminary data.</text>
</comment>
<dbReference type="AlphaFoldDB" id="A0A3E2HLA6"/>
<evidence type="ECO:0000313" key="1">
    <source>
        <dbReference type="EMBL" id="RFU33962.1"/>
    </source>
</evidence>
<dbReference type="Proteomes" id="UP000258309">
    <property type="component" value="Unassembled WGS sequence"/>
</dbReference>
<feature type="non-terminal residue" evidence="1">
    <location>
        <position position="1"/>
    </location>
</feature>
<evidence type="ECO:0008006" key="3">
    <source>
        <dbReference type="Google" id="ProtNLM"/>
    </source>
</evidence>
<protein>
    <recommendedName>
        <fullName evidence="3">F-box domain-containing protein</fullName>
    </recommendedName>
</protein>
<dbReference type="PANTHER" id="PTHR42085:SF1">
    <property type="entry name" value="F-BOX DOMAIN-CONTAINING PROTEIN"/>
    <property type="match status" value="1"/>
</dbReference>
<keyword evidence="2" id="KW-1185">Reference proteome</keyword>
<reference evidence="1 2" key="1">
    <citation type="submission" date="2018-05" db="EMBL/GenBank/DDBJ databases">
        <title>Draft genome sequence of Scytalidium lignicola DSM 105466, a ubiquitous saprotrophic fungus.</title>
        <authorList>
            <person name="Buettner E."/>
            <person name="Gebauer A.M."/>
            <person name="Hofrichter M."/>
            <person name="Liers C."/>
            <person name="Kellner H."/>
        </authorList>
    </citation>
    <scope>NUCLEOTIDE SEQUENCE [LARGE SCALE GENOMIC DNA]</scope>
    <source>
        <strain evidence="1 2">DSM 105466</strain>
    </source>
</reference>
<dbReference type="EMBL" id="NCSJ02000027">
    <property type="protein sequence ID" value="RFU33962.1"/>
    <property type="molecule type" value="Genomic_DNA"/>
</dbReference>
<dbReference type="PANTHER" id="PTHR42085">
    <property type="entry name" value="F-BOX DOMAIN-CONTAINING PROTEIN"/>
    <property type="match status" value="1"/>
</dbReference>
<accession>A0A3E2HLA6</accession>
<proteinExistence type="predicted"/>
<evidence type="ECO:0000313" key="2">
    <source>
        <dbReference type="Proteomes" id="UP000258309"/>
    </source>
</evidence>
<organism evidence="1 2">
    <name type="scientific">Scytalidium lignicola</name>
    <name type="common">Hyphomycete</name>
    <dbReference type="NCBI Taxonomy" id="5539"/>
    <lineage>
        <taxon>Eukaryota</taxon>
        <taxon>Fungi</taxon>
        <taxon>Dikarya</taxon>
        <taxon>Ascomycota</taxon>
        <taxon>Pezizomycotina</taxon>
        <taxon>Leotiomycetes</taxon>
        <taxon>Leotiomycetes incertae sedis</taxon>
        <taxon>Scytalidium</taxon>
    </lineage>
</organism>
<sequence length="292" mass="33697">MNEETNGLTASSEIPDQHVFEGVRFDTSDDEDWEVVERENTISGHDHTASHLTLAFTWHYKFALQSAARSSESENNDCKMATQNNYAILIHEQHQCRLFSLPVELRLRIYEQVLSIESPSVQLKWYPANHRKNLRPSVLLILETCRRIYIEAEPIFYSINHFQYPVVTPRLATSFCKAINPNRRDAIRSLTIVASSGSKALCTIQELTLLSKLQKLRIERQQSIRYIEIESWVVLAKQMKMELENLSELRELEIVTPETITPTRVEEDRMRRLGQIDALLQEVTSKPSLASA</sequence>